<accession>A0A922CGF9</accession>
<reference evidence="2" key="1">
    <citation type="journal article" date="2016" name="Insect Biochem. Mol. Biol.">
        <title>Multifaceted biological insights from a draft genome sequence of the tobacco hornworm moth, Manduca sexta.</title>
        <authorList>
            <person name="Kanost M.R."/>
            <person name="Arrese E.L."/>
            <person name="Cao X."/>
            <person name="Chen Y.R."/>
            <person name="Chellapilla S."/>
            <person name="Goldsmith M.R."/>
            <person name="Grosse-Wilde E."/>
            <person name="Heckel D.G."/>
            <person name="Herndon N."/>
            <person name="Jiang H."/>
            <person name="Papanicolaou A."/>
            <person name="Qu J."/>
            <person name="Soulages J.L."/>
            <person name="Vogel H."/>
            <person name="Walters J."/>
            <person name="Waterhouse R.M."/>
            <person name="Ahn S.J."/>
            <person name="Almeida F.C."/>
            <person name="An C."/>
            <person name="Aqrawi P."/>
            <person name="Bretschneider A."/>
            <person name="Bryant W.B."/>
            <person name="Bucks S."/>
            <person name="Chao H."/>
            <person name="Chevignon G."/>
            <person name="Christen J.M."/>
            <person name="Clarke D.F."/>
            <person name="Dittmer N.T."/>
            <person name="Ferguson L.C.F."/>
            <person name="Garavelou S."/>
            <person name="Gordon K.H.J."/>
            <person name="Gunaratna R.T."/>
            <person name="Han Y."/>
            <person name="Hauser F."/>
            <person name="He Y."/>
            <person name="Heidel-Fischer H."/>
            <person name="Hirsh A."/>
            <person name="Hu Y."/>
            <person name="Jiang H."/>
            <person name="Kalra D."/>
            <person name="Klinner C."/>
            <person name="Konig C."/>
            <person name="Kovar C."/>
            <person name="Kroll A.R."/>
            <person name="Kuwar S.S."/>
            <person name="Lee S.L."/>
            <person name="Lehman R."/>
            <person name="Li K."/>
            <person name="Li Z."/>
            <person name="Liang H."/>
            <person name="Lovelace S."/>
            <person name="Lu Z."/>
            <person name="Mansfield J.H."/>
            <person name="McCulloch K.J."/>
            <person name="Mathew T."/>
            <person name="Morton B."/>
            <person name="Muzny D.M."/>
            <person name="Neunemann D."/>
            <person name="Ongeri F."/>
            <person name="Pauchet Y."/>
            <person name="Pu L.L."/>
            <person name="Pyrousis I."/>
            <person name="Rao X.J."/>
            <person name="Redding A."/>
            <person name="Roesel C."/>
            <person name="Sanchez-Gracia A."/>
            <person name="Schaack S."/>
            <person name="Shukla A."/>
            <person name="Tetreau G."/>
            <person name="Wang Y."/>
            <person name="Xiong G.H."/>
            <person name="Traut W."/>
            <person name="Walsh T.K."/>
            <person name="Worley K.C."/>
            <person name="Wu D."/>
            <person name="Wu W."/>
            <person name="Wu Y.Q."/>
            <person name="Zhang X."/>
            <person name="Zou Z."/>
            <person name="Zucker H."/>
            <person name="Briscoe A.D."/>
            <person name="Burmester T."/>
            <person name="Clem R.J."/>
            <person name="Feyereisen R."/>
            <person name="Grimmelikhuijzen C.J.P."/>
            <person name="Hamodrakas S.J."/>
            <person name="Hansson B.S."/>
            <person name="Huguet E."/>
            <person name="Jermiin L.S."/>
            <person name="Lan Q."/>
            <person name="Lehman H.K."/>
            <person name="Lorenzen M."/>
            <person name="Merzendorfer H."/>
            <person name="Michalopoulos I."/>
            <person name="Morton D.B."/>
            <person name="Muthukrishnan S."/>
            <person name="Oakeshott J.G."/>
            <person name="Palmer W."/>
            <person name="Park Y."/>
            <person name="Passarelli A.L."/>
            <person name="Rozas J."/>
            <person name="Schwartz L.M."/>
            <person name="Smith W."/>
            <person name="Southgate A."/>
            <person name="Vilcinskas A."/>
            <person name="Vogt R."/>
            <person name="Wang P."/>
            <person name="Werren J."/>
            <person name="Yu X.Q."/>
            <person name="Zhou J.J."/>
            <person name="Brown S.J."/>
            <person name="Scherer S.E."/>
            <person name="Richards S."/>
            <person name="Blissard G.W."/>
        </authorList>
    </citation>
    <scope>NUCLEOTIDE SEQUENCE</scope>
</reference>
<dbReference type="AlphaFoldDB" id="A0A922CGF9"/>
<comment type="caution">
    <text evidence="2">The sequence shown here is derived from an EMBL/GenBank/DDBJ whole genome shotgun (WGS) entry which is preliminary data.</text>
</comment>
<evidence type="ECO:0000313" key="2">
    <source>
        <dbReference type="EMBL" id="KAG6445910.1"/>
    </source>
</evidence>
<dbReference type="EMBL" id="JH668326">
    <property type="protein sequence ID" value="KAG6445910.1"/>
    <property type="molecule type" value="Genomic_DNA"/>
</dbReference>
<evidence type="ECO:0000259" key="1">
    <source>
        <dbReference type="PROSITE" id="PS50878"/>
    </source>
</evidence>
<feature type="domain" description="Reverse transcriptase" evidence="1">
    <location>
        <begin position="158"/>
        <end position="409"/>
    </location>
</feature>
<dbReference type="Pfam" id="PF00078">
    <property type="entry name" value="RVT_1"/>
    <property type="match status" value="1"/>
</dbReference>
<dbReference type="PANTHER" id="PTHR33332">
    <property type="entry name" value="REVERSE TRANSCRIPTASE DOMAIN-CONTAINING PROTEIN"/>
    <property type="match status" value="1"/>
</dbReference>
<dbReference type="Proteomes" id="UP000791440">
    <property type="component" value="Unassembled WGS sequence"/>
</dbReference>
<name>A0A922CGF9_MANSE</name>
<keyword evidence="3" id="KW-1185">Reference proteome</keyword>
<reference evidence="2" key="2">
    <citation type="submission" date="2020-12" db="EMBL/GenBank/DDBJ databases">
        <authorList>
            <person name="Kanost M."/>
        </authorList>
    </citation>
    <scope>NUCLEOTIDE SEQUENCE</scope>
</reference>
<protein>
    <recommendedName>
        <fullName evidence="1">Reverse transcriptase domain-containing protein</fullName>
    </recommendedName>
</protein>
<sequence>MMDKLQYDVTRKRCDLLIVSCYNDFKKKAVSDLKTRPKYFWNIFKDNSKNSASLPNIMTLHDEKAKGGQRICELFSKHFQSVYLNVSSSNFTNHRTSHYNNFFHGTPYNMCIVREDEVLKQLLQLDVNKGPGPDSIPPIFLKKCACNLSKPLTIIFNHSLRSGVFPVQWKIAHLTPIHKGGNLDNIVHYRPISILSAIGKVLEAIVNKKLLAHFRPLLDSNQHGFLPRRSTNTNLVDYVSDILDEMDSGGEVHAIYTDFRKAFDLVNHDYLLCKLTDMGIHGSLLRWCESYIRNRSQLVCIRGFKSRVCTVPSGVPQGSHLGPLFFLVYINDIKHVIRSKFKLYADDLKIYRTIHTQSDELILQTDLNDVQKWSSENHMFLNLDKCYHIKFSRKKHPSQTTYYINNIPLTEVKTIRDLWVILDSAMSFRFHVDNITAKCSQLSGFINRQM</sequence>
<evidence type="ECO:0000313" key="3">
    <source>
        <dbReference type="Proteomes" id="UP000791440"/>
    </source>
</evidence>
<organism evidence="2 3">
    <name type="scientific">Manduca sexta</name>
    <name type="common">Tobacco hawkmoth</name>
    <name type="synonym">Tobacco hornworm</name>
    <dbReference type="NCBI Taxonomy" id="7130"/>
    <lineage>
        <taxon>Eukaryota</taxon>
        <taxon>Metazoa</taxon>
        <taxon>Ecdysozoa</taxon>
        <taxon>Arthropoda</taxon>
        <taxon>Hexapoda</taxon>
        <taxon>Insecta</taxon>
        <taxon>Pterygota</taxon>
        <taxon>Neoptera</taxon>
        <taxon>Endopterygota</taxon>
        <taxon>Lepidoptera</taxon>
        <taxon>Glossata</taxon>
        <taxon>Ditrysia</taxon>
        <taxon>Bombycoidea</taxon>
        <taxon>Sphingidae</taxon>
        <taxon>Sphinginae</taxon>
        <taxon>Sphingini</taxon>
        <taxon>Manduca</taxon>
    </lineage>
</organism>
<dbReference type="CDD" id="cd01650">
    <property type="entry name" value="RT_nLTR_like"/>
    <property type="match status" value="1"/>
</dbReference>
<proteinExistence type="predicted"/>
<dbReference type="InterPro" id="IPR000477">
    <property type="entry name" value="RT_dom"/>
</dbReference>
<dbReference type="PROSITE" id="PS50878">
    <property type="entry name" value="RT_POL"/>
    <property type="match status" value="1"/>
</dbReference>
<gene>
    <name evidence="2" type="ORF">O3G_MSEX004133</name>
</gene>